<protein>
    <recommendedName>
        <fullName evidence="3">SAP domain-containing protein</fullName>
    </recommendedName>
</protein>
<name>A0ABU9JVR0_9BACI</name>
<evidence type="ECO:0008006" key="3">
    <source>
        <dbReference type="Google" id="ProtNLM"/>
    </source>
</evidence>
<evidence type="ECO:0000313" key="1">
    <source>
        <dbReference type="EMBL" id="MEL3956939.1"/>
    </source>
</evidence>
<dbReference type="Proteomes" id="UP001459714">
    <property type="component" value="Unassembled WGS sequence"/>
</dbReference>
<proteinExistence type="predicted"/>
<gene>
    <name evidence="1" type="ORF">NST17_06975</name>
</gene>
<organism evidence="1 2">
    <name type="scientific">Caldifermentibacillus hisashii</name>
    <dbReference type="NCBI Taxonomy" id="996558"/>
    <lineage>
        <taxon>Bacteria</taxon>
        <taxon>Bacillati</taxon>
        <taxon>Bacillota</taxon>
        <taxon>Bacilli</taxon>
        <taxon>Bacillales</taxon>
        <taxon>Bacillaceae</taxon>
        <taxon>Caldifermentibacillus</taxon>
    </lineage>
</organism>
<keyword evidence="2" id="KW-1185">Reference proteome</keyword>
<accession>A0ABU9JVR0</accession>
<dbReference type="RefSeq" id="WP_216406827.1">
    <property type="nucleotide sequence ID" value="NZ_JAHLOO010000013.1"/>
</dbReference>
<dbReference type="EMBL" id="JBBYAK010000001">
    <property type="protein sequence ID" value="MEL3956939.1"/>
    <property type="molecule type" value="Genomic_DNA"/>
</dbReference>
<comment type="caution">
    <text evidence="1">The sequence shown here is derived from an EMBL/GenBank/DDBJ whole genome shotgun (WGS) entry which is preliminary data.</text>
</comment>
<reference evidence="1 2" key="1">
    <citation type="submission" date="2024-03" db="EMBL/GenBank/DDBJ databases">
        <title>Bacilli Hybrid Assemblies.</title>
        <authorList>
            <person name="Kovac J."/>
        </authorList>
    </citation>
    <scope>NUCLEOTIDE SEQUENCE [LARGE SCALE GENOMIC DNA]</scope>
    <source>
        <strain evidence="1 2">FSL M8-0022</strain>
    </source>
</reference>
<sequence length="359" mass="40630">MNTLPQITLIQDIMSLPKVILEEICTDLDLDVAGYKGELANRIFEYLQQNRDIHEEVLQKYSSKIFAGKTSLSWFRLNNTLSIGSFKELIKENHLFDPFENINVPSIMEITTDPILIGAAEGFSSSELFLRMIYKSGIFQEVFGTEIRTIPKTSLATVYYNEKTGILEIRGDSRKAESIAKEIARLLNQQINLEFIESPFNHRIGHIADDLKGELIDTTSKPEIILEEFDEDQIRAVANVLTALDEYFDTNDTEQLANQLEQANSAFGDQEISIPFSALILAGMDKVGLGGEREIRGLPLFDYLNPNLQEQGGFIRFSFIEDGVEKSYTVRVGIKSRSIYFTTPATEKVIAYVRENVIM</sequence>
<evidence type="ECO:0000313" key="2">
    <source>
        <dbReference type="Proteomes" id="UP001459714"/>
    </source>
</evidence>